<organism evidence="2 3">
    <name type="scientific">Candidatus Venteria ishoeyi</name>
    <dbReference type="NCBI Taxonomy" id="1899563"/>
    <lineage>
        <taxon>Bacteria</taxon>
        <taxon>Pseudomonadati</taxon>
        <taxon>Pseudomonadota</taxon>
        <taxon>Gammaproteobacteria</taxon>
        <taxon>Thiotrichales</taxon>
        <taxon>Thiotrichaceae</taxon>
        <taxon>Venteria</taxon>
    </lineage>
</organism>
<protein>
    <submittedName>
        <fullName evidence="2">Uncharacterized protein</fullName>
    </submittedName>
</protein>
<dbReference type="RefSeq" id="WP_103922272.1">
    <property type="nucleotide sequence ID" value="NZ_FMSV02000556.1"/>
</dbReference>
<dbReference type="OrthoDB" id="7052461at2"/>
<dbReference type="Proteomes" id="UP000236724">
    <property type="component" value="Unassembled WGS sequence"/>
</dbReference>
<evidence type="ECO:0000256" key="1">
    <source>
        <dbReference type="SAM" id="Phobius"/>
    </source>
</evidence>
<keyword evidence="1" id="KW-0812">Transmembrane</keyword>
<name>A0A1H6FF97_9GAMM</name>
<dbReference type="EMBL" id="FMSV02000556">
    <property type="protein sequence ID" value="SEH08758.1"/>
    <property type="molecule type" value="Genomic_DNA"/>
</dbReference>
<feature type="transmembrane region" description="Helical" evidence="1">
    <location>
        <begin position="790"/>
        <end position="807"/>
    </location>
</feature>
<sequence length="819" mass="93937">MLPLSQVSIICPCNDLESQRIIDIAAEHKLDVHEIQGGWGLTLEQALLQIANPQDLRAHIIIIELPGLNALNTLENLGKQCHIIDHHAYGAQQTTHHKDSSLEQFAQLIDYQMTTSDWEIAINDRDYLPGLSQAGVSLGRVCELRHAEHKIRAQAENMEQARQSLHRYVRDFDDLRLLLVPEKLSGVMLEAAQWPDEQDYRAAAQEQRAIELKAVLILYHADDDPENIRQIEYAGSNRLSRYFQAINHNARWHHDFQLWLGGGSWTCFWGAKPKHPGAQINELVTEILSFTLQTGRPLRHYNCTFYQPLDLFLDNELGNNAQPLPEPDGIDIELCRVKLQPDAAVIKQPPDLQAYLYFLPHLRDFIIEPADKQNTQAQIKPVKHWKLSPEKLAGMTLHLGKNQDVMESNICDLSLYAYFNGIYMLAIQVEIITQWPKTSSLNQDKPDWWHDLFYAPSETLKQIQARQIAKWLRFTNLARLLYPSFVEQITEDKIDKLSLLDGNTKIDAFALQDTDAHAPLGQMSPLLMHFLSYFFLANTLPGNLSQRLKSLPNDRMFVNVAYGLTGIAPESSRARERAEFLLSLAVYVDKANGFPASIADGYAYDRVFSQNLLQQQSLQRWNDMGIYSAYSTYANAQLGYGYFFNEIVGPTHIPFIYGRMFMLALFYQATLQHYNRHITCATVALSEQKNLDSFRELRKGFIQFTNNYWFREVTSQVQGIEIFDLQTRALDLNTEYELIKDEMERADEYNQALRDQIFNERAEKYSLVAFLVGLAAVIAAILALTDTSRLIASLVSIGLLLLIGYWFHRKRSKLRSQTR</sequence>
<keyword evidence="1" id="KW-1133">Transmembrane helix</keyword>
<evidence type="ECO:0000313" key="3">
    <source>
        <dbReference type="Proteomes" id="UP000236724"/>
    </source>
</evidence>
<evidence type="ECO:0000313" key="2">
    <source>
        <dbReference type="EMBL" id="SEH08758.1"/>
    </source>
</evidence>
<keyword evidence="3" id="KW-1185">Reference proteome</keyword>
<gene>
    <name evidence="2" type="ORF">MBHS_04651</name>
</gene>
<keyword evidence="1" id="KW-0472">Membrane</keyword>
<accession>A0A1H6FF97</accession>
<feature type="transmembrane region" description="Helical" evidence="1">
    <location>
        <begin position="765"/>
        <end position="784"/>
    </location>
</feature>
<dbReference type="AlphaFoldDB" id="A0A1H6FF97"/>
<proteinExistence type="predicted"/>
<reference evidence="2 3" key="1">
    <citation type="submission" date="2016-10" db="EMBL/GenBank/DDBJ databases">
        <authorList>
            <person name="de Groot N.N."/>
        </authorList>
    </citation>
    <scope>NUCLEOTIDE SEQUENCE [LARGE SCALE GENOMIC DNA]</scope>
    <source>
        <strain evidence="2">MBHS1</strain>
    </source>
</reference>